<dbReference type="HOGENOM" id="CLU_127626_0_0_11"/>
<keyword evidence="3" id="KW-1185">Reference proteome</keyword>
<dbReference type="EMBL" id="ALQA01000070">
    <property type="protein sequence ID" value="EJZ05859.1"/>
    <property type="molecule type" value="Genomic_DNA"/>
</dbReference>
<reference evidence="2 3" key="1">
    <citation type="journal article" date="2012" name="J. Bacteriol.">
        <title>Complete Genome Sequence of Mycobacterium vaccae Type Strain ATCC 25954.</title>
        <authorList>
            <person name="Ho Y.S."/>
            <person name="Adroub S.A."/>
            <person name="Abadi M."/>
            <person name="Al Alwan B."/>
            <person name="Alkhateeb R."/>
            <person name="Gao G."/>
            <person name="Ragab A."/>
            <person name="Ali S."/>
            <person name="van Soolingen D."/>
            <person name="Bitter W."/>
            <person name="Pain A."/>
            <person name="Abdallah A.M."/>
        </authorList>
    </citation>
    <scope>NUCLEOTIDE SEQUENCE [LARGE SCALE GENOMIC DNA]</scope>
    <source>
        <strain evidence="2 3">ATCC 25954</strain>
    </source>
</reference>
<proteinExistence type="predicted"/>
<evidence type="ECO:0000313" key="2">
    <source>
        <dbReference type="EMBL" id="EJZ05859.1"/>
    </source>
</evidence>
<organism evidence="2 3">
    <name type="scientific">Mycolicibacterium vaccae ATCC 25954</name>
    <dbReference type="NCBI Taxonomy" id="1194972"/>
    <lineage>
        <taxon>Bacteria</taxon>
        <taxon>Bacillati</taxon>
        <taxon>Actinomycetota</taxon>
        <taxon>Actinomycetes</taxon>
        <taxon>Mycobacteriales</taxon>
        <taxon>Mycobacteriaceae</taxon>
        <taxon>Mycolicibacterium</taxon>
    </lineage>
</organism>
<feature type="region of interest" description="Disordered" evidence="1">
    <location>
        <begin position="1"/>
        <end position="28"/>
    </location>
</feature>
<gene>
    <name evidence="2" type="ORF">MVAC_23810</name>
</gene>
<dbReference type="PATRIC" id="fig|1194972.3.peg.4745"/>
<feature type="compositionally biased region" description="Polar residues" evidence="1">
    <location>
        <begin position="1"/>
        <end position="13"/>
    </location>
</feature>
<dbReference type="Proteomes" id="UP000006072">
    <property type="component" value="Unassembled WGS sequence"/>
</dbReference>
<dbReference type="eggNOG" id="ENOG50305SF">
    <property type="taxonomic scope" value="Bacteria"/>
</dbReference>
<evidence type="ECO:0008006" key="4">
    <source>
        <dbReference type="Google" id="ProtNLM"/>
    </source>
</evidence>
<sequence length="154" mass="16630">MSPSEPSTPQASGPSAPPPTDQQSRAQVVDTAKEVVRAANLRVTYASFQWEWCNDQGDPPYHGRVDLAFETPVDRSVSRQIAETLAGQPGWAPGPPPGFQPAGDAVHKGGVMVLVGPGNYPDRGAVEIYGECRNMNDHRDDNELTDITTEVRGY</sequence>
<evidence type="ECO:0000256" key="1">
    <source>
        <dbReference type="SAM" id="MobiDB-lite"/>
    </source>
</evidence>
<accession>K0V4B6</accession>
<protein>
    <recommendedName>
        <fullName evidence="4">Lipoprotein LppJ</fullName>
    </recommendedName>
</protein>
<dbReference type="AlphaFoldDB" id="K0V4B6"/>
<name>K0V4B6_MYCVA</name>
<comment type="caution">
    <text evidence="2">The sequence shown here is derived from an EMBL/GenBank/DDBJ whole genome shotgun (WGS) entry which is preliminary data.</text>
</comment>
<dbReference type="RefSeq" id="WP_003930909.1">
    <property type="nucleotide sequence ID" value="NZ_JH814691.1"/>
</dbReference>
<evidence type="ECO:0000313" key="3">
    <source>
        <dbReference type="Proteomes" id="UP000006072"/>
    </source>
</evidence>